<evidence type="ECO:0000313" key="1">
    <source>
        <dbReference type="EMBL" id="SPM26660.1"/>
    </source>
</evidence>
<accession>A0A2U3N5F1</accession>
<protein>
    <submittedName>
        <fullName evidence="1">Mycobacterium terramassiliense ORFan</fullName>
    </submittedName>
</protein>
<dbReference type="EMBL" id="FTRV01000008">
    <property type="protein sequence ID" value="SPM26660.1"/>
    <property type="molecule type" value="Genomic_DNA"/>
</dbReference>
<evidence type="ECO:0000313" key="2">
    <source>
        <dbReference type="Proteomes" id="UP000241595"/>
    </source>
</evidence>
<sequence>MQSVNDRIKDAAAGVAPSCGVQRYRELTVAAPIHTLERLDEPEKVGALVQPRCDEVC</sequence>
<organism evidence="1 2">
    <name type="scientific">Mycobacterium terramassiliense</name>
    <dbReference type="NCBI Taxonomy" id="1841859"/>
    <lineage>
        <taxon>Bacteria</taxon>
        <taxon>Bacillati</taxon>
        <taxon>Actinomycetota</taxon>
        <taxon>Actinomycetes</taxon>
        <taxon>Mycobacteriales</taxon>
        <taxon>Mycobacteriaceae</taxon>
        <taxon>Mycobacterium</taxon>
    </lineage>
</organism>
<name>A0A2U3N5F1_9MYCO</name>
<proteinExistence type="predicted"/>
<keyword evidence="2" id="KW-1185">Reference proteome</keyword>
<dbReference type="Proteomes" id="UP000241595">
    <property type="component" value="Unassembled WGS sequence"/>
</dbReference>
<gene>
    <name evidence="1" type="ORF">MTAB308_135</name>
</gene>
<reference evidence="1 2" key="1">
    <citation type="submission" date="2017-01" db="EMBL/GenBank/DDBJ databases">
        <authorList>
            <consortium name="Urmite Genomes"/>
        </authorList>
    </citation>
    <scope>NUCLEOTIDE SEQUENCE [LARGE SCALE GENOMIC DNA]</scope>
    <source>
        <strain evidence="1 2">AB308</strain>
    </source>
</reference>
<dbReference type="AlphaFoldDB" id="A0A2U3N5F1"/>
<dbReference type="STRING" id="1841859.GCA_900157385_00129"/>